<feature type="domain" description="Mur ligase N-terminal catalytic" evidence="10">
    <location>
        <begin position="4"/>
        <end position="100"/>
    </location>
</feature>
<dbReference type="Gene3D" id="3.40.50.720">
    <property type="entry name" value="NAD(P)-binding Rossmann-like Domain"/>
    <property type="match status" value="1"/>
</dbReference>
<dbReference type="GO" id="GO:0051301">
    <property type="term" value="P:cell division"/>
    <property type="evidence" value="ECO:0007669"/>
    <property type="project" value="UniProtKB-KW"/>
</dbReference>
<dbReference type="NCBIfam" id="TIGR01081">
    <property type="entry name" value="mpl"/>
    <property type="match status" value="1"/>
</dbReference>
<dbReference type="PANTHER" id="PTHR43445">
    <property type="entry name" value="UDP-N-ACETYLMURAMATE--L-ALANINE LIGASE-RELATED"/>
    <property type="match status" value="1"/>
</dbReference>
<dbReference type="Gene3D" id="3.90.190.20">
    <property type="entry name" value="Mur ligase, C-terminal domain"/>
    <property type="match status" value="1"/>
</dbReference>
<keyword evidence="8" id="KW-0961">Cell wall biogenesis/degradation</keyword>
<evidence type="ECO:0000259" key="11">
    <source>
        <dbReference type="Pfam" id="PF02875"/>
    </source>
</evidence>
<keyword evidence="3" id="KW-0547">Nucleotide-binding</keyword>
<dbReference type="InterPro" id="IPR036615">
    <property type="entry name" value="Mur_ligase_C_dom_sf"/>
</dbReference>
<keyword evidence="7" id="KW-0131">Cell cycle</keyword>
<keyword evidence="1 13" id="KW-0436">Ligase</keyword>
<dbReference type="InterPro" id="IPR000713">
    <property type="entry name" value="Mur_ligase_N"/>
</dbReference>
<dbReference type="InterPro" id="IPR036565">
    <property type="entry name" value="Mur-like_cat_sf"/>
</dbReference>
<keyword evidence="5" id="KW-0133">Cell shape</keyword>
<dbReference type="GO" id="GO:0106418">
    <property type="term" value="F:UDP-N-acetylmuramate-L-alanyl-gamma-D-glutamyl-meso-2,6-diaminoheptanedioate ligase activity"/>
    <property type="evidence" value="ECO:0007669"/>
    <property type="project" value="UniProtKB-EC"/>
</dbReference>
<keyword evidence="6" id="KW-0573">Peptidoglycan synthesis</keyword>
<feature type="domain" description="Mur ligase central" evidence="12">
    <location>
        <begin position="110"/>
        <end position="291"/>
    </location>
</feature>
<dbReference type="InterPro" id="IPR005757">
    <property type="entry name" value="Mpl"/>
</dbReference>
<evidence type="ECO:0000259" key="10">
    <source>
        <dbReference type="Pfam" id="PF01225"/>
    </source>
</evidence>
<keyword evidence="4" id="KW-0067">ATP-binding</keyword>
<evidence type="ECO:0000256" key="2">
    <source>
        <dbReference type="ARBA" id="ARBA00022618"/>
    </source>
</evidence>
<dbReference type="SUPFAM" id="SSF53244">
    <property type="entry name" value="MurD-like peptide ligases, peptide-binding domain"/>
    <property type="match status" value="1"/>
</dbReference>
<dbReference type="GO" id="GO:0008360">
    <property type="term" value="P:regulation of cell shape"/>
    <property type="evidence" value="ECO:0007669"/>
    <property type="project" value="UniProtKB-KW"/>
</dbReference>
<dbReference type="SUPFAM" id="SSF53623">
    <property type="entry name" value="MurD-like peptide ligases, catalytic domain"/>
    <property type="match status" value="1"/>
</dbReference>
<dbReference type="Gene3D" id="3.40.1190.10">
    <property type="entry name" value="Mur-like, catalytic domain"/>
    <property type="match status" value="1"/>
</dbReference>
<dbReference type="KEGG" id="frc:KX01_1011"/>
<dbReference type="InterPro" id="IPR004101">
    <property type="entry name" value="Mur_ligase_C"/>
</dbReference>
<dbReference type="InterPro" id="IPR013221">
    <property type="entry name" value="Mur_ligase_cen"/>
</dbReference>
<protein>
    <recommendedName>
        <fullName evidence="9">UDP-N-acetylmuramate:L-alanyl-gamma-D-glutamyl-meso-diaminopimelate ligase</fullName>
        <ecNumber evidence="9">6.3.2.45</ecNumber>
    </recommendedName>
</protein>
<evidence type="ECO:0000256" key="6">
    <source>
        <dbReference type="ARBA" id="ARBA00022984"/>
    </source>
</evidence>
<dbReference type="Pfam" id="PF01225">
    <property type="entry name" value="Mur_ligase"/>
    <property type="match status" value="1"/>
</dbReference>
<proteinExistence type="predicted"/>
<feature type="domain" description="Mur ligase C-terminal" evidence="11">
    <location>
        <begin position="314"/>
        <end position="419"/>
    </location>
</feature>
<evidence type="ECO:0000313" key="13">
    <source>
        <dbReference type="EMBL" id="APC97106.1"/>
    </source>
</evidence>
<evidence type="ECO:0000256" key="3">
    <source>
        <dbReference type="ARBA" id="ARBA00022741"/>
    </source>
</evidence>
<dbReference type="Proteomes" id="UP000182521">
    <property type="component" value="Chromosome"/>
</dbReference>
<evidence type="ECO:0000313" key="14">
    <source>
        <dbReference type="Proteomes" id="UP000182521"/>
    </source>
</evidence>
<keyword evidence="14" id="KW-1185">Reference proteome</keyword>
<gene>
    <name evidence="13" type="primary">mpl</name>
    <name evidence="13" type="ORF">KX01_1011</name>
</gene>
<dbReference type="EC" id="6.3.2.45" evidence="9"/>
<evidence type="ECO:0000256" key="4">
    <source>
        <dbReference type="ARBA" id="ARBA00022840"/>
    </source>
</evidence>
<dbReference type="GO" id="GO:0071555">
    <property type="term" value="P:cell wall organization"/>
    <property type="evidence" value="ECO:0007669"/>
    <property type="project" value="UniProtKB-KW"/>
</dbReference>
<dbReference type="GO" id="GO:0009252">
    <property type="term" value="P:peptidoglycan biosynthetic process"/>
    <property type="evidence" value="ECO:0007669"/>
    <property type="project" value="UniProtKB-UniRule"/>
</dbReference>
<name>A0A1J0KTS7_9GAMM</name>
<dbReference type="STRING" id="1542390.KX01_1011"/>
<dbReference type="GO" id="GO:0005524">
    <property type="term" value="F:ATP binding"/>
    <property type="evidence" value="ECO:0007669"/>
    <property type="project" value="UniProtKB-KW"/>
</dbReference>
<keyword evidence="2" id="KW-0132">Cell division</keyword>
<dbReference type="Pfam" id="PF08245">
    <property type="entry name" value="Mur_ligase_M"/>
    <property type="match status" value="1"/>
</dbReference>
<accession>A0A1J0KTS7</accession>
<dbReference type="PANTHER" id="PTHR43445:SF5">
    <property type="entry name" value="UDP-N-ACETYLMURAMATE--L-ALANYL-GAMMA-D-GLUTAMYL-MESO-2,6-DIAMINOHEPTANDIOATE LIGASE"/>
    <property type="match status" value="1"/>
</dbReference>
<evidence type="ECO:0000256" key="7">
    <source>
        <dbReference type="ARBA" id="ARBA00023306"/>
    </source>
</evidence>
<evidence type="ECO:0000256" key="1">
    <source>
        <dbReference type="ARBA" id="ARBA00022598"/>
    </source>
</evidence>
<dbReference type="OrthoDB" id="9804126at2"/>
<organism evidence="13 14">
    <name type="scientific">Francisella frigiditurris</name>
    <dbReference type="NCBI Taxonomy" id="1542390"/>
    <lineage>
        <taxon>Bacteria</taxon>
        <taxon>Pseudomonadati</taxon>
        <taxon>Pseudomonadota</taxon>
        <taxon>Gammaproteobacteria</taxon>
        <taxon>Thiotrichales</taxon>
        <taxon>Francisellaceae</taxon>
        <taxon>Francisella</taxon>
    </lineage>
</organism>
<evidence type="ECO:0000256" key="9">
    <source>
        <dbReference type="NCBIfam" id="TIGR01081"/>
    </source>
</evidence>
<reference evidence="14" key="1">
    <citation type="submission" date="2014-10" db="EMBL/GenBank/DDBJ databases">
        <authorList>
            <person name="Kuske C.R."/>
            <person name="Challacombe J.F."/>
            <person name="Daligault H.E."/>
            <person name="Davenport K.W."/>
            <person name="Johnson S.L."/>
            <person name="Siddaramappa S."/>
            <person name="Petersen J.M."/>
        </authorList>
    </citation>
    <scope>NUCLEOTIDE SEQUENCE [LARGE SCALE GENOMIC DNA]</scope>
    <source>
        <strain evidence="14">CA97-1460</strain>
    </source>
</reference>
<dbReference type="SUPFAM" id="SSF51984">
    <property type="entry name" value="MurCD N-terminal domain"/>
    <property type="match status" value="1"/>
</dbReference>
<dbReference type="InterPro" id="IPR050061">
    <property type="entry name" value="MurCDEF_pg_biosynth"/>
</dbReference>
<dbReference type="Pfam" id="PF02875">
    <property type="entry name" value="Mur_ligase_C"/>
    <property type="match status" value="1"/>
</dbReference>
<sequence>MSKHVHILGVCGTFMGSLAVLAKQRGYKVTGSDLNVYPPMSTYLESQGIDIIKGFDVSQLDNKPDEIIIGNVMKRGLPIIEKILDEKLNYFSGPSWLYENVLRHKKVIAISGTHGKTTTTTMTIKILEQAGLNPSFLVGGISGDFGVSSRYTDSEYFVIEADEYDTAFFDKRSKLIHYDPYILVINNIEYDHADIFKDIDAIYWQFHQLLRKMPSKASVIYNASDENVQHIINMGCWSKRVQTNIENSIHIDEHSSDYSSFRIVNGMEELSVNWGFIGQHNALNALSAYSVAKQIGIDDKDILDALNSFKGVKRRLEVIFKNDRITLYDDFAHHPTSIKLTLDAVRNKTPEAYVLALVDPRSNTMKDGSNKDFLPKALQRANKVLFYNHKLLKWDAKSTLNDIDTVIYVDEAETFKEHILEVLKQEKNNKIEIVMMSNGSFDGLREALPILLGEASE</sequence>
<dbReference type="RefSeq" id="WP_071663939.1">
    <property type="nucleotide sequence ID" value="NZ_CP009654.1"/>
</dbReference>
<evidence type="ECO:0000256" key="5">
    <source>
        <dbReference type="ARBA" id="ARBA00022960"/>
    </source>
</evidence>
<evidence type="ECO:0000259" key="12">
    <source>
        <dbReference type="Pfam" id="PF08245"/>
    </source>
</evidence>
<dbReference type="EMBL" id="CP009654">
    <property type="protein sequence ID" value="APC97106.1"/>
    <property type="molecule type" value="Genomic_DNA"/>
</dbReference>
<dbReference type="AlphaFoldDB" id="A0A1J0KTS7"/>
<evidence type="ECO:0000256" key="8">
    <source>
        <dbReference type="ARBA" id="ARBA00023316"/>
    </source>
</evidence>